<organism evidence="2 3">
    <name type="scientific">Actinomadura fulvescens</name>
    <dbReference type="NCBI Taxonomy" id="46160"/>
    <lineage>
        <taxon>Bacteria</taxon>
        <taxon>Bacillati</taxon>
        <taxon>Actinomycetota</taxon>
        <taxon>Actinomycetes</taxon>
        <taxon>Streptosporangiales</taxon>
        <taxon>Thermomonosporaceae</taxon>
        <taxon>Actinomadura</taxon>
    </lineage>
</organism>
<sequence length="215" mass="22822">MNDVLPMVLTGVCLRIDSIKISEVMCYGTWDKPEAIVGKFGFGAPLGHRPPILQPGVLTLMWGSIVHLLAERLDVELDEVTESYELCPAPETFQIPAGTIAQGTSAGMRFQVSGVLNGRSVIVVEHVTRLRADIGLPHWPTAPFGQAGGYRVEIEGEPPWRMDIANPGATDPTVPGTLATALRAVNAIPAVAEAPAGLHTPFTLPLFTGRGLLGG</sequence>
<keyword evidence="3" id="KW-1185">Reference proteome</keyword>
<name>A0ABN3QH57_9ACTN</name>
<evidence type="ECO:0000313" key="2">
    <source>
        <dbReference type="EMBL" id="GAA2626392.1"/>
    </source>
</evidence>
<gene>
    <name evidence="2" type="ORF">GCM10010411_74140</name>
</gene>
<reference evidence="2 3" key="1">
    <citation type="journal article" date="2019" name="Int. J. Syst. Evol. Microbiol.">
        <title>The Global Catalogue of Microorganisms (GCM) 10K type strain sequencing project: providing services to taxonomists for standard genome sequencing and annotation.</title>
        <authorList>
            <consortium name="The Broad Institute Genomics Platform"/>
            <consortium name="The Broad Institute Genome Sequencing Center for Infectious Disease"/>
            <person name="Wu L."/>
            <person name="Ma J."/>
        </authorList>
    </citation>
    <scope>NUCLEOTIDE SEQUENCE [LARGE SCALE GENOMIC DNA]</scope>
    <source>
        <strain evidence="2 3">JCM 6833</strain>
    </source>
</reference>
<proteinExistence type="predicted"/>
<protein>
    <recommendedName>
        <fullName evidence="1">2,4-diaminopentanoate dehydrogenase C-terminal domain-containing protein</fullName>
    </recommendedName>
</protein>
<evidence type="ECO:0000313" key="3">
    <source>
        <dbReference type="Proteomes" id="UP001501509"/>
    </source>
</evidence>
<comment type="caution">
    <text evidence="2">The sequence shown here is derived from an EMBL/GenBank/DDBJ whole genome shotgun (WGS) entry which is preliminary data.</text>
</comment>
<feature type="domain" description="2,4-diaminopentanoate dehydrogenase C-terminal" evidence="1">
    <location>
        <begin position="3"/>
        <end position="206"/>
    </location>
</feature>
<dbReference type="Pfam" id="PF19328">
    <property type="entry name" value="DAP_DH_C"/>
    <property type="match status" value="1"/>
</dbReference>
<evidence type="ECO:0000259" key="1">
    <source>
        <dbReference type="Pfam" id="PF19328"/>
    </source>
</evidence>
<dbReference type="EMBL" id="BAAATD010000013">
    <property type="protein sequence ID" value="GAA2626392.1"/>
    <property type="molecule type" value="Genomic_DNA"/>
</dbReference>
<dbReference type="InterPro" id="IPR045760">
    <property type="entry name" value="DAP_DH_C"/>
</dbReference>
<dbReference type="Proteomes" id="UP001501509">
    <property type="component" value="Unassembled WGS sequence"/>
</dbReference>
<dbReference type="RefSeq" id="WP_344547170.1">
    <property type="nucleotide sequence ID" value="NZ_BAAATD010000013.1"/>
</dbReference>
<accession>A0ABN3QH57</accession>